<dbReference type="PANTHER" id="PTHR43744">
    <property type="entry name" value="ABC TRANSPORTER PERMEASE PROTEIN MG189-RELATED-RELATED"/>
    <property type="match status" value="1"/>
</dbReference>
<comment type="similarity">
    <text evidence="7">Belongs to the binding-protein-dependent transport system permease family.</text>
</comment>
<feature type="transmembrane region" description="Helical" evidence="7">
    <location>
        <begin position="120"/>
        <end position="141"/>
    </location>
</feature>
<keyword evidence="6 7" id="KW-0472">Membrane</keyword>
<evidence type="ECO:0000256" key="5">
    <source>
        <dbReference type="ARBA" id="ARBA00022989"/>
    </source>
</evidence>
<feature type="transmembrane region" description="Helical" evidence="7">
    <location>
        <begin position="194"/>
        <end position="219"/>
    </location>
</feature>
<organism evidence="9 10">
    <name type="scientific">Paenibacillus abyssi</name>
    <dbReference type="NCBI Taxonomy" id="1340531"/>
    <lineage>
        <taxon>Bacteria</taxon>
        <taxon>Bacillati</taxon>
        <taxon>Bacillota</taxon>
        <taxon>Bacilli</taxon>
        <taxon>Bacillales</taxon>
        <taxon>Paenibacillaceae</taxon>
        <taxon>Paenibacillus</taxon>
    </lineage>
</organism>
<evidence type="ECO:0000313" key="9">
    <source>
        <dbReference type="EMBL" id="GGG26960.1"/>
    </source>
</evidence>
<keyword evidence="3" id="KW-1003">Cell membrane</keyword>
<comment type="subcellular location">
    <subcellularLocation>
        <location evidence="1 7">Cell membrane</location>
        <topology evidence="1 7">Multi-pass membrane protein</topology>
    </subcellularLocation>
</comment>
<feature type="transmembrane region" description="Helical" evidence="7">
    <location>
        <begin position="252"/>
        <end position="273"/>
    </location>
</feature>
<evidence type="ECO:0000256" key="7">
    <source>
        <dbReference type="RuleBase" id="RU363032"/>
    </source>
</evidence>
<name>A0A917G871_9BACL</name>
<feature type="transmembrane region" description="Helical" evidence="7">
    <location>
        <begin position="23"/>
        <end position="42"/>
    </location>
</feature>
<evidence type="ECO:0000256" key="6">
    <source>
        <dbReference type="ARBA" id="ARBA00023136"/>
    </source>
</evidence>
<dbReference type="PANTHER" id="PTHR43744:SF12">
    <property type="entry name" value="ABC TRANSPORTER PERMEASE PROTEIN MG189-RELATED"/>
    <property type="match status" value="1"/>
</dbReference>
<evidence type="ECO:0000256" key="1">
    <source>
        <dbReference type="ARBA" id="ARBA00004651"/>
    </source>
</evidence>
<dbReference type="GO" id="GO:0005886">
    <property type="term" value="C:plasma membrane"/>
    <property type="evidence" value="ECO:0007669"/>
    <property type="project" value="UniProtKB-SubCell"/>
</dbReference>
<proteinExistence type="inferred from homology"/>
<dbReference type="Gene3D" id="1.10.3720.10">
    <property type="entry name" value="MetI-like"/>
    <property type="match status" value="1"/>
</dbReference>
<evidence type="ECO:0000256" key="4">
    <source>
        <dbReference type="ARBA" id="ARBA00022692"/>
    </source>
</evidence>
<dbReference type="PROSITE" id="PS50928">
    <property type="entry name" value="ABC_TM1"/>
    <property type="match status" value="1"/>
</dbReference>
<dbReference type="Pfam" id="PF00528">
    <property type="entry name" value="BPD_transp_1"/>
    <property type="match status" value="1"/>
</dbReference>
<dbReference type="EMBL" id="BMGR01000029">
    <property type="protein sequence ID" value="GGG26960.1"/>
    <property type="molecule type" value="Genomic_DNA"/>
</dbReference>
<evidence type="ECO:0000259" key="8">
    <source>
        <dbReference type="PROSITE" id="PS50928"/>
    </source>
</evidence>
<feature type="transmembrane region" description="Helical" evidence="7">
    <location>
        <begin position="153"/>
        <end position="173"/>
    </location>
</feature>
<dbReference type="Proteomes" id="UP000644756">
    <property type="component" value="Unassembled WGS sequence"/>
</dbReference>
<reference evidence="9" key="2">
    <citation type="submission" date="2020-09" db="EMBL/GenBank/DDBJ databases">
        <authorList>
            <person name="Sun Q."/>
            <person name="Zhou Y."/>
        </authorList>
    </citation>
    <scope>NUCLEOTIDE SEQUENCE</scope>
    <source>
        <strain evidence="9">CGMCC 1.12987</strain>
    </source>
</reference>
<evidence type="ECO:0000313" key="10">
    <source>
        <dbReference type="Proteomes" id="UP000644756"/>
    </source>
</evidence>
<dbReference type="CDD" id="cd06261">
    <property type="entry name" value="TM_PBP2"/>
    <property type="match status" value="1"/>
</dbReference>
<dbReference type="SUPFAM" id="SSF161098">
    <property type="entry name" value="MetI-like"/>
    <property type="match status" value="1"/>
</dbReference>
<evidence type="ECO:0000256" key="2">
    <source>
        <dbReference type="ARBA" id="ARBA00022448"/>
    </source>
</evidence>
<accession>A0A917G871</accession>
<sequence>MEMAAEKSAGITGYSIKRILRTFLVYVLLLAVVVLTVLPFVWMVSGSLKNQATIFQNTMNLIPSEPLWSNYSEVWNRVPFGQFYWNTIKVSVLSTAGSLIAASLAAYAFAKLSFPGRDKLFLLFLATMMIPGQAIMIPQFTILNGMNLVNTHWALILLNLFNPYGVFLLRQFLIQLPNDLNESARIDGCSEFGIFMRIVMPLAKPAIVTLGVFSLLWSWNDFLQPLIYLSQERLFTIQLGIRYFQQLNGANYPLIMAATTMSLIPIIVIYLFAQRYFIEGIAITGTKG</sequence>
<dbReference type="GO" id="GO:0055085">
    <property type="term" value="P:transmembrane transport"/>
    <property type="evidence" value="ECO:0007669"/>
    <property type="project" value="InterPro"/>
</dbReference>
<feature type="domain" description="ABC transmembrane type-1" evidence="8">
    <location>
        <begin position="84"/>
        <end position="273"/>
    </location>
</feature>
<evidence type="ECO:0000256" key="3">
    <source>
        <dbReference type="ARBA" id="ARBA00022475"/>
    </source>
</evidence>
<protein>
    <submittedName>
        <fullName evidence="9">ABC transporter permease</fullName>
    </submittedName>
</protein>
<keyword evidence="10" id="KW-1185">Reference proteome</keyword>
<dbReference type="InterPro" id="IPR035906">
    <property type="entry name" value="MetI-like_sf"/>
</dbReference>
<keyword evidence="4 7" id="KW-0812">Transmembrane</keyword>
<gene>
    <name evidence="9" type="ORF">GCM10010916_49210</name>
</gene>
<dbReference type="AlphaFoldDB" id="A0A917G871"/>
<keyword evidence="5 7" id="KW-1133">Transmembrane helix</keyword>
<feature type="transmembrane region" description="Helical" evidence="7">
    <location>
        <begin position="83"/>
        <end position="108"/>
    </location>
</feature>
<comment type="caution">
    <text evidence="9">The sequence shown here is derived from an EMBL/GenBank/DDBJ whole genome shotgun (WGS) entry which is preliminary data.</text>
</comment>
<dbReference type="InterPro" id="IPR000515">
    <property type="entry name" value="MetI-like"/>
</dbReference>
<keyword evidence="2 7" id="KW-0813">Transport</keyword>
<reference evidence="9" key="1">
    <citation type="journal article" date="2014" name="Int. J. Syst. Evol. Microbiol.">
        <title>Complete genome sequence of Corynebacterium casei LMG S-19264T (=DSM 44701T), isolated from a smear-ripened cheese.</title>
        <authorList>
            <consortium name="US DOE Joint Genome Institute (JGI-PGF)"/>
            <person name="Walter F."/>
            <person name="Albersmeier A."/>
            <person name="Kalinowski J."/>
            <person name="Ruckert C."/>
        </authorList>
    </citation>
    <scope>NUCLEOTIDE SEQUENCE</scope>
    <source>
        <strain evidence="9">CGMCC 1.12987</strain>
    </source>
</reference>